<proteinExistence type="predicted"/>
<reference evidence="1 2" key="1">
    <citation type="journal article" date="2016" name="Nat. Commun.">
        <title>Thousands of microbial genomes shed light on interconnected biogeochemical processes in an aquifer system.</title>
        <authorList>
            <person name="Anantharaman K."/>
            <person name="Brown C.T."/>
            <person name="Hug L.A."/>
            <person name="Sharon I."/>
            <person name="Castelle C.J."/>
            <person name="Probst A.J."/>
            <person name="Thomas B.C."/>
            <person name="Singh A."/>
            <person name="Wilkins M.J."/>
            <person name="Karaoz U."/>
            <person name="Brodie E.L."/>
            <person name="Williams K.H."/>
            <person name="Hubbard S.S."/>
            <person name="Banfield J.F."/>
        </authorList>
    </citation>
    <scope>NUCLEOTIDE SEQUENCE [LARGE SCALE GENOMIC DNA]</scope>
</reference>
<dbReference type="PANTHER" id="PTHR38659">
    <property type="entry name" value="METAL-DEPENDENT PHOSPHOHYDROLASE"/>
    <property type="match status" value="1"/>
</dbReference>
<sequence>MLDKELATELLHKNMQNMNLRRHCYAVGKVLRALRSYYVSQGVGVGSLSGEEWEIIGILHDSDWELTNNTPEKHTLMLLDWLKEYEVPEELLDVFRSHNTKVTKLRDPQTLLEWTLECADELTGFIVAVALIRPSKKLSDVDVASVLKKFKQKEFARAVHREQIIQCVEKLNIPVEKFVEITLLAMQEESDLLGL</sequence>
<comment type="caution">
    <text evidence="1">The sequence shown here is derived from an EMBL/GenBank/DDBJ whole genome shotgun (WGS) entry which is preliminary data.</text>
</comment>
<evidence type="ECO:0008006" key="3">
    <source>
        <dbReference type="Google" id="ProtNLM"/>
    </source>
</evidence>
<name>A0A1F4VIK3_UNCKA</name>
<protein>
    <recommendedName>
        <fullName evidence="3">HD domain-containing protein</fullName>
    </recommendedName>
</protein>
<dbReference type="PANTHER" id="PTHR38659:SF1">
    <property type="entry name" value="METAL DEPENDENT PHOSPHOHYDROLASE"/>
    <property type="match status" value="1"/>
</dbReference>
<dbReference type="SUPFAM" id="SSF109604">
    <property type="entry name" value="HD-domain/PDEase-like"/>
    <property type="match status" value="1"/>
</dbReference>
<evidence type="ECO:0000313" key="1">
    <source>
        <dbReference type="EMBL" id="OGC56708.1"/>
    </source>
</evidence>
<dbReference type="STRING" id="1802630.A3H26_00455"/>
<dbReference type="AlphaFoldDB" id="A0A1F4VIK3"/>
<organism evidence="1 2">
    <name type="scientific">candidate division WWE3 bacterium RIFCSPLOWO2_12_FULL_36_10</name>
    <dbReference type="NCBI Taxonomy" id="1802630"/>
    <lineage>
        <taxon>Bacteria</taxon>
        <taxon>Katanobacteria</taxon>
    </lineage>
</organism>
<evidence type="ECO:0000313" key="2">
    <source>
        <dbReference type="Proteomes" id="UP000177763"/>
    </source>
</evidence>
<gene>
    <name evidence="1" type="ORF">A3H26_00455</name>
</gene>
<dbReference type="Proteomes" id="UP000177763">
    <property type="component" value="Unassembled WGS sequence"/>
</dbReference>
<accession>A0A1F4VIK3</accession>
<dbReference type="EMBL" id="MEVN01000032">
    <property type="protein sequence ID" value="OGC56708.1"/>
    <property type="molecule type" value="Genomic_DNA"/>
</dbReference>